<dbReference type="CDD" id="cd06171">
    <property type="entry name" value="Sigma70_r4"/>
    <property type="match status" value="1"/>
</dbReference>
<protein>
    <submittedName>
        <fullName evidence="7">RNA polymerase sigma-28 factor</fullName>
    </submittedName>
</protein>
<dbReference type="PANTHER" id="PTHR30376">
    <property type="entry name" value="SIGMA FACTOR RPOH HEAT SHOCK RELATED"/>
    <property type="match status" value="1"/>
</dbReference>
<sequence>MFVTGAAILVNCMFFLLFLTTPTSFPRPLPPEEEARLLALVAEGDRAARCKLIEHNLRLVAHIVKKYYTAGEQDDLISIGTIGLIKAIDSFDSHKGIRLATYAARCVENEILMYFRQLKKSSSDISLSEALDSDKDGNTLSLYDVLCSEDSIIDEVDKKISIERMGHLLGSALDPREREIIIRRYGLCGKPEQTQREVAAALGISRSYVSHRHKCKRGPCNYR</sequence>
<keyword evidence="4" id="KW-0238">DNA-binding</keyword>
<gene>
    <name evidence="7" type="primary">sigK_7</name>
    <name evidence="7" type="ORF">SDC9_83121</name>
</gene>
<dbReference type="GO" id="GO:0003677">
    <property type="term" value="F:DNA binding"/>
    <property type="evidence" value="ECO:0007669"/>
    <property type="project" value="UniProtKB-KW"/>
</dbReference>
<evidence type="ECO:0000256" key="1">
    <source>
        <dbReference type="ARBA" id="ARBA00007788"/>
    </source>
</evidence>
<evidence type="ECO:0000256" key="2">
    <source>
        <dbReference type="ARBA" id="ARBA00023015"/>
    </source>
</evidence>
<evidence type="ECO:0000256" key="4">
    <source>
        <dbReference type="ARBA" id="ARBA00023125"/>
    </source>
</evidence>
<dbReference type="InterPro" id="IPR007630">
    <property type="entry name" value="RNA_pol_sigma70_r4"/>
</dbReference>
<evidence type="ECO:0000256" key="5">
    <source>
        <dbReference type="ARBA" id="ARBA00023163"/>
    </source>
</evidence>
<dbReference type="GO" id="GO:0006352">
    <property type="term" value="P:DNA-templated transcription initiation"/>
    <property type="evidence" value="ECO:0007669"/>
    <property type="project" value="InterPro"/>
</dbReference>
<feature type="domain" description="RNA polymerase sigma-70" evidence="6">
    <location>
        <begin position="75"/>
        <end position="88"/>
    </location>
</feature>
<proteinExistence type="inferred from homology"/>
<dbReference type="Pfam" id="PF04545">
    <property type="entry name" value="Sigma70_r4"/>
    <property type="match status" value="1"/>
</dbReference>
<dbReference type="InterPro" id="IPR050813">
    <property type="entry name" value="Sigma-70_Factor"/>
</dbReference>
<dbReference type="EMBL" id="VSSQ01007634">
    <property type="protein sequence ID" value="MPM36523.1"/>
    <property type="molecule type" value="Genomic_DNA"/>
</dbReference>
<dbReference type="SUPFAM" id="SSF88659">
    <property type="entry name" value="Sigma3 and sigma4 domains of RNA polymerase sigma factors"/>
    <property type="match status" value="1"/>
</dbReference>
<keyword evidence="3" id="KW-0731">Sigma factor</keyword>
<dbReference type="InterPro" id="IPR013324">
    <property type="entry name" value="RNA_pol_sigma_r3/r4-like"/>
</dbReference>
<organism evidence="7">
    <name type="scientific">bioreactor metagenome</name>
    <dbReference type="NCBI Taxonomy" id="1076179"/>
    <lineage>
        <taxon>unclassified sequences</taxon>
        <taxon>metagenomes</taxon>
        <taxon>ecological metagenomes</taxon>
    </lineage>
</organism>
<comment type="similarity">
    <text evidence="1">Belongs to the sigma-70 factor family.</text>
</comment>
<dbReference type="PROSITE" id="PS00715">
    <property type="entry name" value="SIGMA70_1"/>
    <property type="match status" value="1"/>
</dbReference>
<dbReference type="InterPro" id="IPR013325">
    <property type="entry name" value="RNA_pol_sigma_r2"/>
</dbReference>
<dbReference type="NCBIfam" id="NF004471">
    <property type="entry name" value="PRK05803.1"/>
    <property type="match status" value="1"/>
</dbReference>
<keyword evidence="5" id="KW-0804">Transcription</keyword>
<dbReference type="PRINTS" id="PR00046">
    <property type="entry name" value="SIGMA70FCT"/>
</dbReference>
<dbReference type="NCBIfam" id="TIGR02937">
    <property type="entry name" value="sigma70-ECF"/>
    <property type="match status" value="1"/>
</dbReference>
<evidence type="ECO:0000313" key="7">
    <source>
        <dbReference type="EMBL" id="MPM36523.1"/>
    </source>
</evidence>
<dbReference type="GO" id="GO:0016987">
    <property type="term" value="F:sigma factor activity"/>
    <property type="evidence" value="ECO:0007669"/>
    <property type="project" value="UniProtKB-KW"/>
</dbReference>
<dbReference type="Gene3D" id="1.20.120.1810">
    <property type="match status" value="1"/>
</dbReference>
<evidence type="ECO:0000259" key="6">
    <source>
        <dbReference type="PROSITE" id="PS00715"/>
    </source>
</evidence>
<dbReference type="InterPro" id="IPR014284">
    <property type="entry name" value="RNA_pol_sigma-70_dom"/>
</dbReference>
<keyword evidence="2" id="KW-0805">Transcription regulation</keyword>
<dbReference type="SUPFAM" id="SSF88946">
    <property type="entry name" value="Sigma2 domain of RNA polymerase sigma factors"/>
    <property type="match status" value="1"/>
</dbReference>
<dbReference type="PIRSF" id="PIRSF000770">
    <property type="entry name" value="RNA_pol_sigma-SigE/K"/>
    <property type="match status" value="1"/>
</dbReference>
<name>A0A644ZCS8_9ZZZZ</name>
<dbReference type="InterPro" id="IPR007627">
    <property type="entry name" value="RNA_pol_sigma70_r2"/>
</dbReference>
<dbReference type="PANTHER" id="PTHR30376:SF3">
    <property type="entry name" value="RNA POLYMERASE SIGMA FACTOR RPOH"/>
    <property type="match status" value="1"/>
</dbReference>
<comment type="caution">
    <text evidence="7">The sequence shown here is derived from an EMBL/GenBank/DDBJ whole genome shotgun (WGS) entry which is preliminary data.</text>
</comment>
<accession>A0A644ZCS8</accession>
<dbReference type="Pfam" id="PF04542">
    <property type="entry name" value="Sigma70_r2"/>
    <property type="match status" value="1"/>
</dbReference>
<dbReference type="InterPro" id="IPR036388">
    <property type="entry name" value="WH-like_DNA-bd_sf"/>
</dbReference>
<dbReference type="Gene3D" id="1.10.10.10">
    <property type="entry name" value="Winged helix-like DNA-binding domain superfamily/Winged helix DNA-binding domain"/>
    <property type="match status" value="1"/>
</dbReference>
<evidence type="ECO:0000256" key="3">
    <source>
        <dbReference type="ARBA" id="ARBA00023082"/>
    </source>
</evidence>
<reference evidence="7" key="1">
    <citation type="submission" date="2019-08" db="EMBL/GenBank/DDBJ databases">
        <authorList>
            <person name="Kucharzyk K."/>
            <person name="Murdoch R.W."/>
            <person name="Higgins S."/>
            <person name="Loffler F."/>
        </authorList>
    </citation>
    <scope>NUCLEOTIDE SEQUENCE</scope>
</reference>
<dbReference type="InterPro" id="IPR000943">
    <property type="entry name" value="RNA_pol_sigma70"/>
</dbReference>
<dbReference type="AlphaFoldDB" id="A0A644ZCS8"/>